<proteinExistence type="predicted"/>
<evidence type="ECO:0008006" key="3">
    <source>
        <dbReference type="Google" id="ProtNLM"/>
    </source>
</evidence>
<accession>A0ABT2PWU9</accession>
<evidence type="ECO:0000313" key="2">
    <source>
        <dbReference type="Proteomes" id="UP001209076"/>
    </source>
</evidence>
<reference evidence="2" key="1">
    <citation type="submission" date="2023-07" db="EMBL/GenBank/DDBJ databases">
        <title>Novel Mycoplasma species identified in domestic and wild animals.</title>
        <authorList>
            <person name="Volokhov D.V."/>
            <person name="Furtak V.A."/>
            <person name="Zagorodnyaya T.A."/>
        </authorList>
    </citation>
    <scope>NUCLEOTIDE SEQUENCE [LARGE SCALE GENOMIC DNA]</scope>
    <source>
        <strain evidence="2">92-19</strain>
    </source>
</reference>
<keyword evidence="2" id="KW-1185">Reference proteome</keyword>
<name>A0ABT2PWU9_9MOLU</name>
<dbReference type="Gene3D" id="3.30.70.120">
    <property type="match status" value="1"/>
</dbReference>
<organism evidence="1 2">
    <name type="scientific">Paracholeplasma vituli</name>
    <dbReference type="NCBI Taxonomy" id="69473"/>
    <lineage>
        <taxon>Bacteria</taxon>
        <taxon>Bacillati</taxon>
        <taxon>Mycoplasmatota</taxon>
        <taxon>Mollicutes</taxon>
        <taxon>Acholeplasmatales</taxon>
        <taxon>Acholeplasmataceae</taxon>
        <taxon>Paracholeplasma</taxon>
    </lineage>
</organism>
<sequence length="119" mass="13387">MQALFIVLNDLSYLDQILSKFLELKVRGATIIDSQGMASAIMNNEGLSMLMSGPFQRSLDTEQKGSKTIFTVIPEVEKVEEVVNEVRKIVEKSKKQVIGFMFTVPVSGIYPMKPKFIQK</sequence>
<dbReference type="EMBL" id="JAOEGN010000014">
    <property type="protein sequence ID" value="MCU0105429.1"/>
    <property type="molecule type" value="Genomic_DNA"/>
</dbReference>
<gene>
    <name evidence="1" type="ORF">N7603_07140</name>
</gene>
<dbReference type="InterPro" id="IPR015867">
    <property type="entry name" value="N-reg_PII/ATP_PRibTrfase_C"/>
</dbReference>
<protein>
    <recommendedName>
        <fullName evidence="3">Nitrogen regulatory protein P-II</fullName>
    </recommendedName>
</protein>
<dbReference type="Proteomes" id="UP001209076">
    <property type="component" value="Unassembled WGS sequence"/>
</dbReference>
<evidence type="ECO:0000313" key="1">
    <source>
        <dbReference type="EMBL" id="MCU0105429.1"/>
    </source>
</evidence>
<dbReference type="RefSeq" id="WP_262096740.1">
    <property type="nucleotide sequence ID" value="NZ_JAOEGN010000014.1"/>
</dbReference>
<comment type="caution">
    <text evidence="1">The sequence shown here is derived from an EMBL/GenBank/DDBJ whole genome shotgun (WGS) entry which is preliminary data.</text>
</comment>
<dbReference type="InterPro" id="IPR011322">
    <property type="entry name" value="N-reg_PII-like_a/b"/>
</dbReference>
<dbReference type="SUPFAM" id="SSF54913">
    <property type="entry name" value="GlnB-like"/>
    <property type="match status" value="1"/>
</dbReference>